<gene>
    <name evidence="3" type="ordered locus">Daro_1150</name>
</gene>
<dbReference type="KEGG" id="dar:Daro_1150"/>
<feature type="signal peptide" evidence="2">
    <location>
        <begin position="1"/>
        <end position="23"/>
    </location>
</feature>
<protein>
    <submittedName>
        <fullName evidence="3">Uncharacterized protein</fullName>
    </submittedName>
</protein>
<organism evidence="3">
    <name type="scientific">Dechloromonas aromatica (strain RCB)</name>
    <dbReference type="NCBI Taxonomy" id="159087"/>
    <lineage>
        <taxon>Bacteria</taxon>
        <taxon>Pseudomonadati</taxon>
        <taxon>Pseudomonadota</taxon>
        <taxon>Betaproteobacteria</taxon>
        <taxon>Rhodocyclales</taxon>
        <taxon>Azonexaceae</taxon>
        <taxon>Dechloromonas</taxon>
    </lineage>
</organism>
<dbReference type="STRING" id="159087.Daro_1150"/>
<keyword evidence="2" id="KW-0732">Signal</keyword>
<dbReference type="HOGENOM" id="CLU_1551912_0_0_4"/>
<accession>Q47GX5</accession>
<dbReference type="EMBL" id="CP000089">
    <property type="protein sequence ID" value="AAZ45906.1"/>
    <property type="molecule type" value="Genomic_DNA"/>
</dbReference>
<feature type="chain" id="PRO_5004233202" evidence="2">
    <location>
        <begin position="24"/>
        <end position="187"/>
    </location>
</feature>
<dbReference type="AlphaFoldDB" id="Q47GX5"/>
<name>Q47GX5_DECAR</name>
<sequence>MKTRLMMIATALMTSLICLPASAQPGPGTGAMGGGMTGMGPGMGAGMGPGMAQGGGPRARAPRDCSQAPNPTACTAHREARAKAVEACKDSAGPQRRQCMHEQMQNFDCAKSGNPQQCESRKMAYKECQGQAGPAFRQCVQQKMPPVDCSKAPNQARCDLHQKAREACKDKLGPEHKACLREQFNVK</sequence>
<evidence type="ECO:0000313" key="3">
    <source>
        <dbReference type="EMBL" id="AAZ45906.1"/>
    </source>
</evidence>
<evidence type="ECO:0000256" key="1">
    <source>
        <dbReference type="SAM" id="MobiDB-lite"/>
    </source>
</evidence>
<feature type="region of interest" description="Disordered" evidence="1">
    <location>
        <begin position="51"/>
        <end position="72"/>
    </location>
</feature>
<dbReference type="eggNOG" id="ENOG5033JGN">
    <property type="taxonomic scope" value="Bacteria"/>
</dbReference>
<reference evidence="3" key="1">
    <citation type="submission" date="2005-08" db="EMBL/GenBank/DDBJ databases">
        <title>Complete sequence of Dechloromonas aromatica RCB.</title>
        <authorList>
            <person name="Salinero K.K."/>
            <person name="Copeland A."/>
            <person name="Lucas S."/>
            <person name="Lapidus A."/>
            <person name="Barry K."/>
            <person name="Detter J.C."/>
            <person name="Glavina T."/>
            <person name="Hammon N."/>
            <person name="Israni S."/>
            <person name="Pitluck S."/>
            <person name="Di Bartolo G."/>
            <person name="Trong S."/>
            <person name="Schmutz J."/>
            <person name="Larimer F."/>
            <person name="Land M."/>
            <person name="Ivanova N."/>
            <person name="Richardson P."/>
        </authorList>
    </citation>
    <scope>NUCLEOTIDE SEQUENCE</scope>
    <source>
        <strain evidence="3">RCB</strain>
    </source>
</reference>
<proteinExistence type="predicted"/>
<evidence type="ECO:0000256" key="2">
    <source>
        <dbReference type="SAM" id="SignalP"/>
    </source>
</evidence>